<dbReference type="RefSeq" id="WP_379720286.1">
    <property type="nucleotide sequence ID" value="NZ_JBHSMS010000034.1"/>
</dbReference>
<evidence type="ECO:0000313" key="3">
    <source>
        <dbReference type="Proteomes" id="UP001596031"/>
    </source>
</evidence>
<keyword evidence="1" id="KW-0472">Membrane</keyword>
<reference evidence="3" key="1">
    <citation type="journal article" date="2019" name="Int. J. Syst. Evol. Microbiol.">
        <title>The Global Catalogue of Microorganisms (GCM) 10K type strain sequencing project: providing services to taxonomists for standard genome sequencing and annotation.</title>
        <authorList>
            <consortium name="The Broad Institute Genomics Platform"/>
            <consortium name="The Broad Institute Genome Sequencing Center for Infectious Disease"/>
            <person name="Wu L."/>
            <person name="Ma J."/>
        </authorList>
    </citation>
    <scope>NUCLEOTIDE SEQUENCE [LARGE SCALE GENOMIC DNA]</scope>
    <source>
        <strain evidence="3">CCUG 38813</strain>
    </source>
</reference>
<organism evidence="2 3">
    <name type="scientific">Massilia jejuensis</name>
    <dbReference type="NCBI Taxonomy" id="648894"/>
    <lineage>
        <taxon>Bacteria</taxon>
        <taxon>Pseudomonadati</taxon>
        <taxon>Pseudomonadota</taxon>
        <taxon>Betaproteobacteria</taxon>
        <taxon>Burkholderiales</taxon>
        <taxon>Oxalobacteraceae</taxon>
        <taxon>Telluria group</taxon>
        <taxon>Massilia</taxon>
    </lineage>
</organism>
<keyword evidence="3" id="KW-1185">Reference proteome</keyword>
<protein>
    <submittedName>
        <fullName evidence="2">Uncharacterized protein</fullName>
    </submittedName>
</protein>
<feature type="transmembrane region" description="Helical" evidence="1">
    <location>
        <begin position="20"/>
        <end position="41"/>
    </location>
</feature>
<keyword evidence="1" id="KW-0812">Transmembrane</keyword>
<feature type="transmembrane region" description="Helical" evidence="1">
    <location>
        <begin position="47"/>
        <end position="67"/>
    </location>
</feature>
<comment type="caution">
    <text evidence="2">The sequence shown here is derived from an EMBL/GenBank/DDBJ whole genome shotgun (WGS) entry which is preliminary data.</text>
</comment>
<keyword evidence="1" id="KW-1133">Transmembrane helix</keyword>
<name>A0ABW0PGF2_9BURK</name>
<dbReference type="Proteomes" id="UP001596031">
    <property type="component" value="Unassembled WGS sequence"/>
</dbReference>
<accession>A0ABW0PGF2</accession>
<sequence length="189" mass="19831">MKSVMFSEIVGAPHSGLRGLSPWTAYGLTMALGTPLLVLALRALDPAAPLACIVLPVLAGLALPLCARAPGRLDISTRFHARHMRSMLDRTLGEMGFTQASGSLECIRYVRAGRGAWRGQAVHVRIGRHSLEVIGPIPTLRTLQAALAGTAPAAAPSPLPRGADLSNRESVAATIQISDNAERVAGMAE</sequence>
<dbReference type="EMBL" id="JBHSMS010000034">
    <property type="protein sequence ID" value="MFC5511515.1"/>
    <property type="molecule type" value="Genomic_DNA"/>
</dbReference>
<proteinExistence type="predicted"/>
<evidence type="ECO:0000256" key="1">
    <source>
        <dbReference type="SAM" id="Phobius"/>
    </source>
</evidence>
<evidence type="ECO:0000313" key="2">
    <source>
        <dbReference type="EMBL" id="MFC5511515.1"/>
    </source>
</evidence>
<gene>
    <name evidence="2" type="ORF">ACFPOU_10305</name>
</gene>